<evidence type="ECO:0000313" key="2">
    <source>
        <dbReference type="RefSeq" id="XP_039129047.1"/>
    </source>
</evidence>
<name>A0AB40BNL9_DIOCR</name>
<dbReference type="GeneID" id="120265232"/>
<reference evidence="2" key="1">
    <citation type="submission" date="2025-08" db="UniProtKB">
        <authorList>
            <consortium name="RefSeq"/>
        </authorList>
    </citation>
    <scope>IDENTIFICATION</scope>
</reference>
<dbReference type="Proteomes" id="UP001515500">
    <property type="component" value="Chromosome 7"/>
</dbReference>
<dbReference type="RefSeq" id="XP_039129047.1">
    <property type="nucleotide sequence ID" value="XM_039273113.1"/>
</dbReference>
<accession>A0AB40BNL9</accession>
<dbReference type="AlphaFoldDB" id="A0AB40BNL9"/>
<evidence type="ECO:0000313" key="1">
    <source>
        <dbReference type="Proteomes" id="UP001515500"/>
    </source>
</evidence>
<dbReference type="PANTHER" id="PTHR33710:SF71">
    <property type="entry name" value="ENDONUCLEASE_EXONUCLEASE_PHOSPHATASE DOMAIN-CONTAINING PROTEIN"/>
    <property type="match status" value="1"/>
</dbReference>
<dbReference type="PANTHER" id="PTHR33710">
    <property type="entry name" value="BNAC02G09200D PROTEIN"/>
    <property type="match status" value="1"/>
</dbReference>
<keyword evidence="1" id="KW-1185">Reference proteome</keyword>
<protein>
    <submittedName>
        <fullName evidence="2">Uncharacterized protein LOC120265232</fullName>
    </submittedName>
</protein>
<sequence>MDPIWVKLDRFLVNYSWVDNFLKILQKSLPRLGSDHVPIPLEVGTFCSVPRPFLFELAWTTSDGFLELVSHWWMDLTPRDISKETICLSALESRQELILLDRLEETRKQEEIYWRQRSRLQWLKEGDENTKFFHVVVGEKIEISSLAYFIRDASLSNSKDISKVFTARFQQ</sequence>
<proteinExistence type="predicted"/>
<gene>
    <name evidence="2" type="primary">LOC120265232</name>
</gene>
<organism evidence="1 2">
    <name type="scientific">Dioscorea cayennensis subsp. rotundata</name>
    <name type="common">White Guinea yam</name>
    <name type="synonym">Dioscorea rotundata</name>
    <dbReference type="NCBI Taxonomy" id="55577"/>
    <lineage>
        <taxon>Eukaryota</taxon>
        <taxon>Viridiplantae</taxon>
        <taxon>Streptophyta</taxon>
        <taxon>Embryophyta</taxon>
        <taxon>Tracheophyta</taxon>
        <taxon>Spermatophyta</taxon>
        <taxon>Magnoliopsida</taxon>
        <taxon>Liliopsida</taxon>
        <taxon>Dioscoreales</taxon>
        <taxon>Dioscoreaceae</taxon>
        <taxon>Dioscorea</taxon>
    </lineage>
</organism>